<comment type="caution">
    <text evidence="3">The sequence shown here is derived from an EMBL/GenBank/DDBJ whole genome shotgun (WGS) entry which is preliminary data.</text>
</comment>
<proteinExistence type="predicted"/>
<feature type="transmembrane region" description="Helical" evidence="2">
    <location>
        <begin position="299"/>
        <end position="326"/>
    </location>
</feature>
<accession>A0A422N9E8</accession>
<gene>
    <name evidence="3" type="ORF">Tco025E_08463</name>
</gene>
<keyword evidence="2" id="KW-0812">Transmembrane</keyword>
<keyword evidence="4" id="KW-1185">Reference proteome</keyword>
<sequence>MEENKLMPREKRIYCLIGLGIFCAVLLTVLISVPIALYQARHQRMRNARWRAESYEADQWVLLFSRSLGDALSTGDAHKGLVMGSMKVLPPFNASVEERIKNQSFAGFHLAASYLNSSRHLALQALAPGGVALHLFPDIDSLRLRDFLNDDSMGSPTPIQTVDTARTAILGPLHRAISCLNVTWQVVVRDPIYNATTVAEESRKNFWGFSIAVLNLDAVMDQNIHERELAAKKMGYLIYLVEDSNRIIPIRYYEAKNLTEAELHNFIATGTSRPLWDKERPFYVCLRGIHPDANPTKTAVALIVVIAVFLSILVFMVGACVVLICLKEYDGVAHAPKAAPFALAIIGLCNAEQLWELAPDRMVGVSERLAVLQKRHIIRYNVYEAMQLHPYSTTVAARSIGAAVRMCFSLIEELQSQPIDEPLRELLGEDGGLSLACAVHWCTDATVRAQSGSDTVRYEGPDVVYCGRMWVFAAPNKVSISRAAREAAAQMEGVSVSPLASVFLRGVEERQDLFTITNPQSKRLAEASRCARRRRGPNRPRRSNTTELSSDGNPLSLGREAFASSSVCPAGAHEVRGAAASNASPTHFSREVPEARGVRGGNAVPACGGAPSERGATEAKRGHNKRSSQCHGFTTLVELVPTDGICLGDAAGAEEVATPLSLPLRFELSRAPAEEGHARVHAAAAEEEQQGRIMRKGDGHGPITRSNVASWGARRFRPEDKNSLGSSLSCSDGYHLEDPHEGDIVTEALRRPTIPTFVDAHLRAVFEQQSVILDFNYNSVRTVVFYFYSAFKLLLKPLAAPERNNIFRRLVTAFGIPNENILEHLAVRCVLRYIRQSDEARSMLWNCEQQMRLRFLADGAGASLAMVDDSSSANTMSDESFAGSSTTPHPG</sequence>
<dbReference type="EMBL" id="MKKU01000792">
    <property type="protein sequence ID" value="RNF02052.1"/>
    <property type="molecule type" value="Genomic_DNA"/>
</dbReference>
<keyword evidence="2" id="KW-1133">Transmembrane helix</keyword>
<evidence type="ECO:0008006" key="5">
    <source>
        <dbReference type="Google" id="ProtNLM"/>
    </source>
</evidence>
<name>A0A422N9E8_9TRYP</name>
<dbReference type="Gene3D" id="3.30.70.1230">
    <property type="entry name" value="Nucleotide cyclase"/>
    <property type="match status" value="1"/>
</dbReference>
<feature type="region of interest" description="Disordered" evidence="1">
    <location>
        <begin position="578"/>
        <end position="629"/>
    </location>
</feature>
<protein>
    <recommendedName>
        <fullName evidence="5">CHASE domain-containing protein</fullName>
    </recommendedName>
</protein>
<dbReference type="InterPro" id="IPR029787">
    <property type="entry name" value="Nucleotide_cyclase"/>
</dbReference>
<keyword evidence="2" id="KW-0472">Membrane</keyword>
<feature type="compositionally biased region" description="Basic and acidic residues" evidence="1">
    <location>
        <begin position="588"/>
        <end position="597"/>
    </location>
</feature>
<dbReference type="AlphaFoldDB" id="A0A422N9E8"/>
<dbReference type="Proteomes" id="UP000284403">
    <property type="component" value="Unassembled WGS sequence"/>
</dbReference>
<evidence type="ECO:0000313" key="3">
    <source>
        <dbReference type="EMBL" id="RNF02052.1"/>
    </source>
</evidence>
<evidence type="ECO:0000256" key="1">
    <source>
        <dbReference type="SAM" id="MobiDB-lite"/>
    </source>
</evidence>
<dbReference type="GeneID" id="40322074"/>
<evidence type="ECO:0000256" key="2">
    <source>
        <dbReference type="SAM" id="Phobius"/>
    </source>
</evidence>
<dbReference type="OrthoDB" id="272956at2759"/>
<feature type="region of interest" description="Disordered" evidence="1">
    <location>
        <begin position="524"/>
        <end position="556"/>
    </location>
</feature>
<organism evidence="3 4">
    <name type="scientific">Trypanosoma conorhini</name>
    <dbReference type="NCBI Taxonomy" id="83891"/>
    <lineage>
        <taxon>Eukaryota</taxon>
        <taxon>Discoba</taxon>
        <taxon>Euglenozoa</taxon>
        <taxon>Kinetoplastea</taxon>
        <taxon>Metakinetoplastina</taxon>
        <taxon>Trypanosomatida</taxon>
        <taxon>Trypanosomatidae</taxon>
        <taxon>Trypanosoma</taxon>
    </lineage>
</organism>
<feature type="transmembrane region" description="Helical" evidence="2">
    <location>
        <begin position="12"/>
        <end position="37"/>
    </location>
</feature>
<dbReference type="RefSeq" id="XP_029224575.1">
    <property type="nucleotide sequence ID" value="XM_029375312.1"/>
</dbReference>
<dbReference type="SUPFAM" id="SSF55073">
    <property type="entry name" value="Nucleotide cyclase"/>
    <property type="match status" value="1"/>
</dbReference>
<reference evidence="3 4" key="1">
    <citation type="journal article" date="2018" name="BMC Genomics">
        <title>Genomic comparison of Trypanosoma conorhini and Trypanosoma rangeli to Trypanosoma cruzi strains of high and low virulence.</title>
        <authorList>
            <person name="Bradwell K.R."/>
            <person name="Koparde V.N."/>
            <person name="Matveyev A.V."/>
            <person name="Serrano M.G."/>
            <person name="Alves J.M."/>
            <person name="Parikh H."/>
            <person name="Huang B."/>
            <person name="Lee V."/>
            <person name="Espinosa-Alvarez O."/>
            <person name="Ortiz P.A."/>
            <person name="Costa-Martins A.G."/>
            <person name="Teixeira M.M."/>
            <person name="Buck G.A."/>
        </authorList>
    </citation>
    <scope>NUCLEOTIDE SEQUENCE [LARGE SCALE GENOMIC DNA]</scope>
    <source>
        <strain evidence="3 4">025E</strain>
    </source>
</reference>
<evidence type="ECO:0000313" key="4">
    <source>
        <dbReference type="Proteomes" id="UP000284403"/>
    </source>
</evidence>
<feature type="compositionally biased region" description="Basic residues" evidence="1">
    <location>
        <begin position="530"/>
        <end position="542"/>
    </location>
</feature>